<dbReference type="Gene3D" id="1.10.287.1060">
    <property type="entry name" value="ESAT-6-like"/>
    <property type="match status" value="1"/>
</dbReference>
<organism evidence="1">
    <name type="scientific">freshwater metagenome</name>
    <dbReference type="NCBI Taxonomy" id="449393"/>
    <lineage>
        <taxon>unclassified sequences</taxon>
        <taxon>metagenomes</taxon>
        <taxon>ecological metagenomes</taxon>
    </lineage>
</organism>
<name>A0A6J6BZ40_9ZZZZ</name>
<gene>
    <name evidence="1" type="ORF">UFOPK1493_00523</name>
</gene>
<sequence length="87" mass="9678">MPMFGANPEQLADLGRQLQRQIDHIETITSTVQTALGGTTWVGPAREHFEAEWSGSFRQALTRLSQAFDTAGRDCQQRATELTRVMG</sequence>
<proteinExistence type="predicted"/>
<reference evidence="1" key="1">
    <citation type="submission" date="2020-05" db="EMBL/GenBank/DDBJ databases">
        <authorList>
            <person name="Chiriac C."/>
            <person name="Salcher M."/>
            <person name="Ghai R."/>
            <person name="Kavagutti S V."/>
        </authorList>
    </citation>
    <scope>NUCLEOTIDE SEQUENCE</scope>
</reference>
<dbReference type="EMBL" id="CAEZSR010000010">
    <property type="protein sequence ID" value="CAB4544095.1"/>
    <property type="molecule type" value="Genomic_DNA"/>
</dbReference>
<accession>A0A6J6BZ40</accession>
<dbReference type="AlphaFoldDB" id="A0A6J6BZ40"/>
<dbReference type="SUPFAM" id="SSF140453">
    <property type="entry name" value="EsxAB dimer-like"/>
    <property type="match status" value="1"/>
</dbReference>
<dbReference type="InterPro" id="IPR010310">
    <property type="entry name" value="T7SS_ESAT-6-like"/>
</dbReference>
<protein>
    <submittedName>
        <fullName evidence="1">Unannotated protein</fullName>
    </submittedName>
</protein>
<dbReference type="Pfam" id="PF06013">
    <property type="entry name" value="WXG100"/>
    <property type="match status" value="1"/>
</dbReference>
<evidence type="ECO:0000313" key="1">
    <source>
        <dbReference type="EMBL" id="CAB4544095.1"/>
    </source>
</evidence>
<dbReference type="InterPro" id="IPR036689">
    <property type="entry name" value="ESAT-6-like_sf"/>
</dbReference>